<keyword evidence="3" id="KW-1185">Reference proteome</keyword>
<evidence type="ECO:0000313" key="3">
    <source>
        <dbReference type="Proteomes" id="UP000740883"/>
    </source>
</evidence>
<reference evidence="2 3" key="1">
    <citation type="journal article" date="2020" name="Genome Biol. Evol.">
        <title>Comparative genomics of strictly vertically transmitted, feminizing microsporidia endosymbionts of amphipod crustaceans.</title>
        <authorList>
            <person name="Cormier A."/>
            <person name="Chebbi M.A."/>
            <person name="Giraud I."/>
            <person name="Wattier R."/>
            <person name="Teixeira M."/>
            <person name="Gilbert C."/>
            <person name="Rigaud T."/>
            <person name="Cordaux R."/>
        </authorList>
    </citation>
    <scope>NUCLEOTIDE SEQUENCE [LARGE SCALE GENOMIC DNA]</scope>
    <source>
        <strain evidence="2 3">Ou3-Ou53</strain>
    </source>
</reference>
<name>A0A9P6GW34_9MICR</name>
<dbReference type="Proteomes" id="UP000740883">
    <property type="component" value="Unassembled WGS sequence"/>
</dbReference>
<gene>
    <name evidence="2" type="ORF">NGRA_2752</name>
</gene>
<dbReference type="EMBL" id="SBJO01000373">
    <property type="protein sequence ID" value="KAF9761273.1"/>
    <property type="molecule type" value="Genomic_DNA"/>
</dbReference>
<accession>A0A9P6GW34</accession>
<proteinExistence type="predicted"/>
<comment type="caution">
    <text evidence="2">The sequence shown here is derived from an EMBL/GenBank/DDBJ whole genome shotgun (WGS) entry which is preliminary data.</text>
</comment>
<organism evidence="2 3">
    <name type="scientific">Nosema granulosis</name>
    <dbReference type="NCBI Taxonomy" id="83296"/>
    <lineage>
        <taxon>Eukaryota</taxon>
        <taxon>Fungi</taxon>
        <taxon>Fungi incertae sedis</taxon>
        <taxon>Microsporidia</taxon>
        <taxon>Nosematidae</taxon>
        <taxon>Nosema</taxon>
    </lineage>
</organism>
<sequence>MNQQHNHQNRYRPDDTTRTISKNKPFVNKKHTKNILETYFALGYVSGEDRIKKYEDLVPVHGIKEKKTFYISNSRGLQRDHNLHPELEAAGPDNIFNFFINQLNTLHSTPYKLIKEIVENSASME</sequence>
<evidence type="ECO:0000256" key="1">
    <source>
        <dbReference type="SAM" id="MobiDB-lite"/>
    </source>
</evidence>
<protein>
    <submittedName>
        <fullName evidence="2">Uncharacterized protein</fullName>
    </submittedName>
</protein>
<evidence type="ECO:0000313" key="2">
    <source>
        <dbReference type="EMBL" id="KAF9761273.1"/>
    </source>
</evidence>
<dbReference type="AlphaFoldDB" id="A0A9P6GW34"/>
<feature type="region of interest" description="Disordered" evidence="1">
    <location>
        <begin position="1"/>
        <end position="22"/>
    </location>
</feature>